<organism evidence="5 6">
    <name type="scientific">Danaus plexippus plexippus</name>
    <dbReference type="NCBI Taxonomy" id="278856"/>
    <lineage>
        <taxon>Eukaryota</taxon>
        <taxon>Metazoa</taxon>
        <taxon>Ecdysozoa</taxon>
        <taxon>Arthropoda</taxon>
        <taxon>Hexapoda</taxon>
        <taxon>Insecta</taxon>
        <taxon>Pterygota</taxon>
        <taxon>Neoptera</taxon>
        <taxon>Endopterygota</taxon>
        <taxon>Lepidoptera</taxon>
        <taxon>Glossata</taxon>
        <taxon>Ditrysia</taxon>
        <taxon>Papilionoidea</taxon>
        <taxon>Nymphalidae</taxon>
        <taxon>Danainae</taxon>
        <taxon>Danaini</taxon>
        <taxon>Danaina</taxon>
        <taxon>Danaus</taxon>
        <taxon>Danaus</taxon>
    </lineage>
</organism>
<sequence length="265" mass="30065">MVRLTEEQKKFYKENGFIHLKKLIKDGELKTLSEEYDDLFRRKNQQKIESLWVGGDDNFRETGSPYTVKGIHNLQYHNAVFGKLLYNDSLLDALEDVMDTKNIALHHTKAHFKPPEKGGSYPMHQDYPYFPYKNDSMVAAFIHLDAASPKNGGLFVYPGSHKLGPLEDFGPKEGSNFHYVDQSKYPIEKAIPVVAEAGDVVIFSYLLIHGSTPNTSDCPRRMFLAQYYDAHDCPVGGEPGQPGRGWLLRGVNLDRDATVANRRKD</sequence>
<keyword evidence="6" id="KW-1185">Reference proteome</keyword>
<dbReference type="KEGG" id="dpl:KGM_214703"/>
<evidence type="ECO:0000256" key="2">
    <source>
        <dbReference type="ARBA" id="ARBA00034809"/>
    </source>
</evidence>
<dbReference type="OrthoDB" id="2328924at2759"/>
<dbReference type="STRING" id="278856.A0A212EL09"/>
<dbReference type="Pfam" id="PF05721">
    <property type="entry name" value="PhyH"/>
    <property type="match status" value="1"/>
</dbReference>
<keyword evidence="5" id="KW-0560">Oxidoreductase</keyword>
<dbReference type="SUPFAM" id="SSF51197">
    <property type="entry name" value="Clavaminate synthase-like"/>
    <property type="match status" value="1"/>
</dbReference>
<comment type="similarity">
    <text evidence="1">Belongs to the PhyH family.</text>
</comment>
<comment type="caution">
    <text evidence="5">The sequence shown here is derived from an EMBL/GenBank/DDBJ whole genome shotgun (WGS) entry which is preliminary data.</text>
</comment>
<evidence type="ECO:0000256" key="4">
    <source>
        <dbReference type="ARBA" id="ARBA00034924"/>
    </source>
</evidence>
<dbReference type="EMBL" id="AGBW02014169">
    <property type="protein sequence ID" value="OWR42148.1"/>
    <property type="molecule type" value="Genomic_DNA"/>
</dbReference>
<dbReference type="InterPro" id="IPR008775">
    <property type="entry name" value="Phytyl_CoA_dOase-like"/>
</dbReference>
<reference evidence="5 6" key="1">
    <citation type="journal article" date="2011" name="Cell">
        <title>The monarch butterfly genome yields insights into long-distance migration.</title>
        <authorList>
            <person name="Zhan S."/>
            <person name="Merlin C."/>
            <person name="Boore J.L."/>
            <person name="Reppert S.M."/>
        </authorList>
    </citation>
    <scope>NUCLEOTIDE SEQUENCE [LARGE SCALE GENOMIC DNA]</scope>
    <source>
        <strain evidence="5">F-2</strain>
    </source>
</reference>
<protein>
    <recommendedName>
        <fullName evidence="2">phytanoyl-CoA dioxygenase</fullName>
        <ecNumber evidence="2">1.14.11.18</ecNumber>
    </recommendedName>
    <alternativeName>
        <fullName evidence="3">Phytanic acid oxidase</fullName>
    </alternativeName>
    <alternativeName>
        <fullName evidence="4">Phytanoyl-CoA alpha-hydroxylase</fullName>
    </alternativeName>
</protein>
<name>A0A212EL09_DANPL</name>
<dbReference type="PANTHER" id="PTHR21308">
    <property type="entry name" value="PHYTANOYL-COA ALPHA-HYDROXYLASE"/>
    <property type="match status" value="1"/>
</dbReference>
<evidence type="ECO:0000256" key="3">
    <source>
        <dbReference type="ARBA" id="ARBA00034921"/>
    </source>
</evidence>
<dbReference type="PANTHER" id="PTHR21308:SF1">
    <property type="entry name" value="PHYTANOYL-COA DIOXYGENASE, PEROXISOMAL"/>
    <property type="match status" value="1"/>
</dbReference>
<evidence type="ECO:0000313" key="6">
    <source>
        <dbReference type="Proteomes" id="UP000007151"/>
    </source>
</evidence>
<dbReference type="Proteomes" id="UP000007151">
    <property type="component" value="Unassembled WGS sequence"/>
</dbReference>
<dbReference type="EC" id="1.14.11.18" evidence="2"/>
<dbReference type="Gene3D" id="2.60.120.620">
    <property type="entry name" value="q2cbj1_9rhob like domain"/>
    <property type="match status" value="1"/>
</dbReference>
<proteinExistence type="inferred from homology"/>
<evidence type="ECO:0000256" key="1">
    <source>
        <dbReference type="ARBA" id="ARBA00005830"/>
    </source>
</evidence>
<dbReference type="GO" id="GO:0048244">
    <property type="term" value="F:phytanoyl-CoA dioxygenase activity"/>
    <property type="evidence" value="ECO:0007669"/>
    <property type="project" value="UniProtKB-EC"/>
</dbReference>
<dbReference type="AlphaFoldDB" id="A0A212EL09"/>
<gene>
    <name evidence="5" type="ORF">KGM_214703</name>
</gene>
<dbReference type="eggNOG" id="KOG3290">
    <property type="taxonomic scope" value="Eukaryota"/>
</dbReference>
<keyword evidence="5" id="KW-0223">Dioxygenase</keyword>
<evidence type="ECO:0000313" key="5">
    <source>
        <dbReference type="EMBL" id="OWR42148.1"/>
    </source>
</evidence>
<dbReference type="InterPro" id="IPR047128">
    <property type="entry name" value="PhyH"/>
</dbReference>
<accession>A0A212EL09</accession>
<dbReference type="GO" id="GO:0001561">
    <property type="term" value="P:fatty acid alpha-oxidation"/>
    <property type="evidence" value="ECO:0007669"/>
    <property type="project" value="InterPro"/>
</dbReference>